<comment type="catalytic activity">
    <reaction evidence="4">
        <text>S-adenosyl-L-homocysteine + H2O + H(+) = S-inosyl-L-homocysteine + NH4(+)</text>
        <dbReference type="Rhea" id="RHEA:20716"/>
        <dbReference type="ChEBI" id="CHEBI:15377"/>
        <dbReference type="ChEBI" id="CHEBI:15378"/>
        <dbReference type="ChEBI" id="CHEBI:28938"/>
        <dbReference type="ChEBI" id="CHEBI:57856"/>
        <dbReference type="ChEBI" id="CHEBI:57985"/>
        <dbReference type="EC" id="3.5.4.28"/>
    </reaction>
</comment>
<keyword evidence="2 4" id="KW-0378">Hydrolase</keyword>
<dbReference type="PANTHER" id="PTHR43794">
    <property type="entry name" value="AMINOHYDROLASE SSNA-RELATED"/>
    <property type="match status" value="1"/>
</dbReference>
<dbReference type="Pfam" id="PF01979">
    <property type="entry name" value="Amidohydro_1"/>
    <property type="match status" value="1"/>
</dbReference>
<sequence>MSSLRQRLPGSSWRGWWQPFLSVFRKNGLKENVVAGDKLLIKAQIVLPAWDLPPLPEGGVLVEGDRIVAVGPAREIRASHPQVRVKDLGACLLFPGLVNAHTHAAMTIFRGLADDLPLMRWLEGYIFPAERHLCPRWVYWGTKLAIWEMLSSGVTTFADMYIFAPEVLKAADEAGMRALIGEGLFDFPSPGYGPLEVGLKLTRELLETYADHPRLGVMICPHALYTCSPETLKKAFSLAERFGARFNIHLAETADELKLIQERYGHSPVKHLASLGMVSENLLAVHGVKLTSEEIVLLAEGRASLVHCPESNLKLASGVAPVPEMLQLGLNLALGTDGPASNNDLDLIGEMRTAALIQKGVRERATLIPAREAFRMATEAGARALGIANLGRLEPGALADMAALDLSRPHLTPIYDPLSLLVYSARAGDVIWVMVAGKEVFKEGRPLGFDARETRAEVLLIAQEIREKLGLNSPLR</sequence>
<dbReference type="InterPro" id="IPR032466">
    <property type="entry name" value="Metal_Hydrolase"/>
</dbReference>
<evidence type="ECO:0000313" key="7">
    <source>
        <dbReference type="EMBL" id="QIJ72110.1"/>
    </source>
</evidence>
<comment type="catalytic activity">
    <reaction evidence="4">
        <text>S-methyl-5'-thioadenosine + H2O + H(+) = S-methyl-5'-thioinosine + NH4(+)</text>
        <dbReference type="Rhea" id="RHEA:25025"/>
        <dbReference type="ChEBI" id="CHEBI:15377"/>
        <dbReference type="ChEBI" id="CHEBI:15378"/>
        <dbReference type="ChEBI" id="CHEBI:17509"/>
        <dbReference type="ChEBI" id="CHEBI:28938"/>
        <dbReference type="ChEBI" id="CHEBI:48595"/>
        <dbReference type="EC" id="3.5.4.31"/>
    </reaction>
</comment>
<gene>
    <name evidence="4" type="primary">mtaD</name>
    <name evidence="7" type="ORF">G4V39_07445</name>
</gene>
<evidence type="ECO:0000256" key="3">
    <source>
        <dbReference type="ARBA" id="ARBA00022833"/>
    </source>
</evidence>
<dbReference type="GO" id="GO:0090614">
    <property type="term" value="F:5'-methylthioadenosine deaminase activity"/>
    <property type="evidence" value="ECO:0007669"/>
    <property type="project" value="UniProtKB-UniRule"/>
</dbReference>
<feature type="binding site" evidence="4">
    <location>
        <position position="101"/>
    </location>
    <ligand>
        <name>Zn(2+)</name>
        <dbReference type="ChEBI" id="CHEBI:29105"/>
    </ligand>
</feature>
<name>A0A6G7PWW7_9BACT</name>
<keyword evidence="1 4" id="KW-0479">Metal-binding</keyword>
<organism evidence="7 8">
    <name type="scientific">Thermosulfuriphilus ammonigenes</name>
    <dbReference type="NCBI Taxonomy" id="1936021"/>
    <lineage>
        <taxon>Bacteria</taxon>
        <taxon>Pseudomonadati</taxon>
        <taxon>Thermodesulfobacteriota</taxon>
        <taxon>Thermodesulfobacteria</taxon>
        <taxon>Thermodesulfobacteriales</taxon>
        <taxon>Thermodesulfobacteriaceae</taxon>
        <taxon>Thermosulfuriphilus</taxon>
    </lineage>
</organism>
<dbReference type="GO" id="GO:0046872">
    <property type="term" value="F:metal ion binding"/>
    <property type="evidence" value="ECO:0007669"/>
    <property type="project" value="UniProtKB-KW"/>
</dbReference>
<dbReference type="CDD" id="cd01298">
    <property type="entry name" value="ATZ_TRZ_like"/>
    <property type="match status" value="1"/>
</dbReference>
<dbReference type="KEGG" id="tav:G4V39_07445"/>
<comment type="function">
    <text evidence="4">Catalyzes the deamination of 5-methylthioadenosine and S-adenosyl-L-homocysteine into 5-methylthioinosine and S-inosyl-L-homocysteine, respectively. Is also able to deaminate adenosine.</text>
</comment>
<comment type="caution">
    <text evidence="4">Lacks conserved residue(s) required for the propagation of feature annotation.</text>
</comment>
<feature type="binding site" evidence="4">
    <location>
        <position position="337"/>
    </location>
    <ligand>
        <name>Zn(2+)</name>
        <dbReference type="ChEBI" id="CHEBI:29105"/>
    </ligand>
</feature>
<feature type="binding site" evidence="4">
    <location>
        <position position="222"/>
    </location>
    <ligand>
        <name>substrate</name>
    </ligand>
</feature>
<proteinExistence type="inferred from homology"/>
<dbReference type="InterPro" id="IPR050287">
    <property type="entry name" value="MTA/SAH_deaminase"/>
</dbReference>
<dbReference type="FunFam" id="3.20.20.140:FF:000014">
    <property type="entry name" value="5-methylthioadenosine/S-adenosylhomocysteine deaminase"/>
    <property type="match status" value="1"/>
</dbReference>
<dbReference type="EC" id="3.5.4.31" evidence="4"/>
<feature type="binding site" evidence="4">
    <location>
        <position position="249"/>
    </location>
    <ligand>
        <name>Zn(2+)</name>
        <dbReference type="ChEBI" id="CHEBI:29105"/>
    </ligand>
</feature>
<feature type="domain" description="Aminodeoxyfutalosine deaminase/Imidazolonepropionase-like composite" evidence="6">
    <location>
        <begin position="58"/>
        <end position="82"/>
    </location>
</feature>
<evidence type="ECO:0000256" key="2">
    <source>
        <dbReference type="ARBA" id="ARBA00022801"/>
    </source>
</evidence>
<dbReference type="InterPro" id="IPR011059">
    <property type="entry name" value="Metal-dep_hydrolase_composite"/>
</dbReference>
<comment type="cofactor">
    <cofactor evidence="4">
        <name>Zn(2+)</name>
        <dbReference type="ChEBI" id="CHEBI:29105"/>
    </cofactor>
    <text evidence="4">Binds 1 zinc ion per subunit.</text>
</comment>
<dbReference type="Gene3D" id="3.20.20.140">
    <property type="entry name" value="Metal-dependent hydrolases"/>
    <property type="match status" value="1"/>
</dbReference>
<dbReference type="SUPFAM" id="SSF51338">
    <property type="entry name" value="Composite domain of metallo-dependent hydrolases"/>
    <property type="match status" value="2"/>
</dbReference>
<dbReference type="SUPFAM" id="SSF51556">
    <property type="entry name" value="Metallo-dependent hydrolases"/>
    <property type="match status" value="1"/>
</dbReference>
<reference evidence="7 8" key="1">
    <citation type="submission" date="2020-02" db="EMBL/GenBank/DDBJ databases">
        <title>Genome analysis of Thermosulfuriphilus ammonigenes ST65T, an anaerobic thermophilic chemolithoautotrophic bacterium isolated from a deep-sea hydrothermal vent.</title>
        <authorList>
            <person name="Slobodkina G."/>
            <person name="Allioux M."/>
            <person name="Merkel A."/>
            <person name="Alain K."/>
            <person name="Jebbar M."/>
            <person name="Slobodkin A."/>
        </authorList>
    </citation>
    <scope>NUCLEOTIDE SEQUENCE [LARGE SCALE GENOMIC DNA]</scope>
    <source>
        <strain evidence="7 8">ST65</strain>
    </source>
</reference>
<dbReference type="EMBL" id="CP048877">
    <property type="protein sequence ID" value="QIJ72110.1"/>
    <property type="molecule type" value="Genomic_DNA"/>
</dbReference>
<keyword evidence="8" id="KW-1185">Reference proteome</keyword>
<dbReference type="GO" id="GO:0050270">
    <property type="term" value="F:S-adenosylhomocysteine deaminase activity"/>
    <property type="evidence" value="ECO:0007669"/>
    <property type="project" value="UniProtKB-UniRule"/>
</dbReference>
<accession>A0A6G7PWW7</accession>
<evidence type="ECO:0000256" key="1">
    <source>
        <dbReference type="ARBA" id="ARBA00022723"/>
    </source>
</evidence>
<evidence type="ECO:0000259" key="6">
    <source>
        <dbReference type="Pfam" id="PF22039"/>
    </source>
</evidence>
<evidence type="ECO:0000259" key="5">
    <source>
        <dbReference type="Pfam" id="PF01979"/>
    </source>
</evidence>
<dbReference type="InterPro" id="IPR006680">
    <property type="entry name" value="Amidohydro-rel"/>
</dbReference>
<dbReference type="Pfam" id="PF22039">
    <property type="entry name" value="HUTI_composite_bact"/>
    <property type="match status" value="1"/>
</dbReference>
<feature type="binding site" evidence="4">
    <location>
        <position position="252"/>
    </location>
    <ligand>
        <name>substrate</name>
    </ligand>
</feature>
<protein>
    <recommendedName>
        <fullName evidence="4">5-methylthioadenosine/S-adenosylhomocysteine deaminase</fullName>
        <shortName evidence="4">MTA/SAH deaminase</shortName>
        <ecNumber evidence="4">3.5.4.28</ecNumber>
        <ecNumber evidence="4">3.5.4.31</ecNumber>
    </recommendedName>
</protein>
<keyword evidence="3 4" id="KW-0862">Zinc</keyword>
<feature type="binding site" evidence="4">
    <location>
        <position position="130"/>
    </location>
    <ligand>
        <name>substrate</name>
    </ligand>
</feature>
<dbReference type="HAMAP" id="MF_01281">
    <property type="entry name" value="MTA_SAH_deamin"/>
    <property type="match status" value="1"/>
</dbReference>
<dbReference type="EC" id="3.5.4.28" evidence="4"/>
<dbReference type="Gene3D" id="2.30.40.10">
    <property type="entry name" value="Urease, subunit C, domain 1"/>
    <property type="match status" value="1"/>
</dbReference>
<dbReference type="InterPro" id="IPR054418">
    <property type="entry name" value="MQNX/HUTI_composite_N"/>
</dbReference>
<feature type="binding site" evidence="4">
    <location>
        <position position="103"/>
    </location>
    <ligand>
        <name>Zn(2+)</name>
        <dbReference type="ChEBI" id="CHEBI:29105"/>
    </ligand>
</feature>
<dbReference type="PANTHER" id="PTHR43794:SF11">
    <property type="entry name" value="AMIDOHYDROLASE-RELATED DOMAIN-CONTAINING PROTEIN"/>
    <property type="match status" value="1"/>
</dbReference>
<feature type="binding site" evidence="4">
    <location>
        <position position="337"/>
    </location>
    <ligand>
        <name>substrate</name>
    </ligand>
</feature>
<dbReference type="AlphaFoldDB" id="A0A6G7PWW7"/>
<dbReference type="InterPro" id="IPR023512">
    <property type="entry name" value="Deaminase_MtaD/DadD"/>
</dbReference>
<feature type="domain" description="Amidohydrolase-related" evidence="5">
    <location>
        <begin position="93"/>
        <end position="440"/>
    </location>
</feature>
<evidence type="ECO:0000313" key="8">
    <source>
        <dbReference type="Proteomes" id="UP000502179"/>
    </source>
</evidence>
<evidence type="ECO:0000256" key="4">
    <source>
        <dbReference type="HAMAP-Rule" id="MF_01281"/>
    </source>
</evidence>
<dbReference type="Proteomes" id="UP000502179">
    <property type="component" value="Chromosome"/>
</dbReference>
<comment type="similarity">
    <text evidence="4">Belongs to the metallo-dependent hydrolases superfamily. MTA/SAH deaminase family.</text>
</comment>